<dbReference type="GO" id="GO:0005524">
    <property type="term" value="F:ATP binding"/>
    <property type="evidence" value="ECO:0007669"/>
    <property type="project" value="UniProtKB-KW"/>
</dbReference>
<dbReference type="GO" id="GO:0016887">
    <property type="term" value="F:ATP hydrolysis activity"/>
    <property type="evidence" value="ECO:0007669"/>
    <property type="project" value="InterPro"/>
</dbReference>
<feature type="region of interest" description="Disordered" evidence="9">
    <location>
        <begin position="1155"/>
        <end position="1220"/>
    </location>
</feature>
<feature type="region of interest" description="Disordered" evidence="9">
    <location>
        <begin position="1368"/>
        <end position="1389"/>
    </location>
</feature>
<keyword evidence="5" id="KW-0067">ATP-binding</keyword>
<dbReference type="GO" id="GO:0000041">
    <property type="term" value="P:transition metal ion transport"/>
    <property type="evidence" value="ECO:0007669"/>
    <property type="project" value="UniProtKB-ARBA"/>
</dbReference>
<evidence type="ECO:0000256" key="8">
    <source>
        <dbReference type="ARBA" id="ARBA00024363"/>
    </source>
</evidence>
<dbReference type="PROSITE" id="PS00211">
    <property type="entry name" value="ABC_TRANSPORTER_1"/>
    <property type="match status" value="1"/>
</dbReference>
<evidence type="ECO:0008006" key="15">
    <source>
        <dbReference type="Google" id="ProtNLM"/>
    </source>
</evidence>
<keyword evidence="4" id="KW-0547">Nucleotide-binding</keyword>
<accession>A0A1D9QHW4</accession>
<dbReference type="VEuPathDB" id="FungiDB:sscle_13g093100"/>
<gene>
    <name evidence="13" type="ORF">sscle_13g093100</name>
</gene>
<feature type="transmembrane region" description="Helical" evidence="10">
    <location>
        <begin position="523"/>
        <end position="542"/>
    </location>
</feature>
<dbReference type="InterPro" id="IPR036640">
    <property type="entry name" value="ABC1_TM_sf"/>
</dbReference>
<dbReference type="PANTHER" id="PTHR24221">
    <property type="entry name" value="ATP-BINDING CASSETTE SUB-FAMILY B"/>
    <property type="match status" value="1"/>
</dbReference>
<sequence length="1682" mass="184193">METMLTPVAPPNLWFALKILRYAYPTLVFFYFFIALGRTVCYMQTEKSRNQDQYVRRGLILCLIAGLTGTYAVEIIVAIIKSSVEGWNPGQDRVVYLISSLLVFMVEIIALADTKFPEWYPYYGTWFIGLFVELCLIIFPNVFTPPTNSAFDYIFLTVQVIRIFNLTALPIIYFYLRNSDKTQDGADAERQSLLKKPSVPSSSGSSTLNGNGYGTTDQTTDQGSQSAEDDSDTASVASEDSYLERQRKSKEAVAKRLEQDGNWWTYLKGFSIFIPFIWPVNNRKLQARAVLVAMTLLASNALNVLVPIQFGIMVQSLITYTGGDHSHNIWIPVLLYSLLRFINGGSCLDVIRTWLWNPLEQYAYKTLSSAAHSHIMSLSSDFHDNKSSSNLFQVVHGGRSVADLMEMLCFQVIPMVIDLVIAFIYFGAFGPYMFLVLVVTFISYMYATVKLISMRANQRRDYITFYRKEWTVGQESLDSWTTANLFNMVPYENKRYSGVIKEHIDSKWAYEWFYNITNMAKSLIMCFGLTGVLCLGSYSVVYEGQTVGKFTTLLMFWSQLQGPLAFLANAYRTISSSLIDAERLLELFKTEPSIKETPGAKDLEISKCEVEFNDVCFSYDERKPILKNVSFFAPGGKTIAFVGETGGGKSTMLKLMDRFYDVKSGSIKIDGQDIRDITMHSLRSHVGVVPQDPTLFNDTIMNNIRYARLDATEDEVYEACKAAAVHDKILKFADGYNSKVGDRGVKLSGGEKQRVAIARAILKQPTIILLDEATSAIDTETEQKIQEGFKALCKGRTTFIVAHRLSTVMNADHIVVIMDGQIVEQGSHDELFHSKGKYADLWAKQIFVKPSNMKSRSKSRSKSPAKKDATIVNDLTEQKKTVDLAKAVRGVKDHNHTQDDREGAEDGTNSNSQSKDETKRREDALKPTPMLLKTNPSKLSATSLKGSKLFLSKSEPKGPQTLAQTKQLLGETPRPIPTHRPVTTPSSATIPPLSASTTPHPATTTPHPTTTHPYSPQRKCVSAQTIDQPCKAQLSASPPRPPILSQPRSLFCTGNLPLPIHGKNVLEHSNPWNEGHPCQSPSTHSVLSHTGFKHEKIHDECKSESGKVESGRIEGNVQEKVDKLDKGLPEGLPTGAMFIQLPKQANVQVKEKQCKSSTAENTAKSTASELTPLLPSKESSVRTSPKSSAYKKETKDFNKGLKKQSAKERRKAASSSQTISEPVEAIAQVLSVQTATAKPGSPIKIQTKEAVREQKKREKEERKSESLRKKEESIKKKAEKKLKRHGIGNVVAAGDEGEVTSYGTATSDFATNSSMNANANANEVEMNSVFTGGTDGIVEAYTDIPAQIQIQNEIEVRDLMIPTAEQVAADSQYPSKNRRMDSKSEPRNTVTFDLDGAHEGSRETQASISLIDRDGGIDASEDSTNTLVRIPQINRGSGVGIGIGIGNGIGNTKPTERKGILKNVAQEKRRVSAPARESIMYDIPKRRERVPTPMAMVGGLIGPGLGGLGVGVPVMEGMGEREGRGLLGPPVSLNLNLLGGLGLRDLEGLQDLEGLEGESSVAGAGVGTAAGMRKIYLGGVVMRGKRRQWRIRRGVVRGGGGEEEGGDECSGMGIGMDGAGGFEGGIGISSKVGVGEGSGDVDGKRDDGGGGRVQRGDASASGNGKGKGKGKAKGSVRFADDA</sequence>
<dbReference type="PANTHER" id="PTHR24221:SF651">
    <property type="entry name" value="HEAVY METAL TOLERANCE PROTEIN"/>
    <property type="match status" value="1"/>
</dbReference>
<dbReference type="Pfam" id="PF00005">
    <property type="entry name" value="ABC_tran"/>
    <property type="match status" value="1"/>
</dbReference>
<feature type="compositionally biased region" description="Basic and acidic residues" evidence="9">
    <location>
        <begin position="1190"/>
        <end position="1199"/>
    </location>
</feature>
<evidence type="ECO:0000256" key="5">
    <source>
        <dbReference type="ARBA" id="ARBA00022840"/>
    </source>
</evidence>
<dbReference type="GO" id="GO:0140359">
    <property type="term" value="F:ABC-type transporter activity"/>
    <property type="evidence" value="ECO:0007669"/>
    <property type="project" value="InterPro"/>
</dbReference>
<dbReference type="SMART" id="SM00382">
    <property type="entry name" value="AAA"/>
    <property type="match status" value="1"/>
</dbReference>
<evidence type="ECO:0000256" key="9">
    <source>
        <dbReference type="SAM" id="MobiDB-lite"/>
    </source>
</evidence>
<feature type="transmembrane region" description="Helical" evidence="10">
    <location>
        <begin position="20"/>
        <end position="37"/>
    </location>
</feature>
<feature type="transmembrane region" description="Helical" evidence="10">
    <location>
        <begin position="289"/>
        <end position="309"/>
    </location>
</feature>
<dbReference type="CDD" id="cd03253">
    <property type="entry name" value="ABCC_ATM1_transporter"/>
    <property type="match status" value="1"/>
</dbReference>
<feature type="transmembrane region" description="Helical" evidence="10">
    <location>
        <begin position="329"/>
        <end position="351"/>
    </location>
</feature>
<dbReference type="InterPro" id="IPR011527">
    <property type="entry name" value="ABC1_TM_dom"/>
</dbReference>
<dbReference type="PROSITE" id="PS50929">
    <property type="entry name" value="ABC_TM1F"/>
    <property type="match status" value="1"/>
</dbReference>
<dbReference type="GO" id="GO:0016020">
    <property type="term" value="C:membrane"/>
    <property type="evidence" value="ECO:0007669"/>
    <property type="project" value="UniProtKB-SubCell"/>
</dbReference>
<evidence type="ECO:0000256" key="6">
    <source>
        <dbReference type="ARBA" id="ARBA00022989"/>
    </source>
</evidence>
<evidence type="ECO:0000313" key="14">
    <source>
        <dbReference type="Proteomes" id="UP000177798"/>
    </source>
</evidence>
<dbReference type="InterPro" id="IPR039421">
    <property type="entry name" value="Type_1_exporter"/>
</dbReference>
<keyword evidence="6 10" id="KW-1133">Transmembrane helix</keyword>
<dbReference type="PROSITE" id="PS50893">
    <property type="entry name" value="ABC_TRANSPORTER_2"/>
    <property type="match status" value="1"/>
</dbReference>
<keyword evidence="7 10" id="KW-0472">Membrane</keyword>
<comment type="similarity">
    <text evidence="8">Belongs to the ABC transporter superfamily. ABCB family. Heavy Metal importer (TC 3.A.1.210) subfamily.</text>
</comment>
<proteinExistence type="inferred from homology"/>
<dbReference type="Pfam" id="PF00664">
    <property type="entry name" value="ABC_membrane"/>
    <property type="match status" value="1"/>
</dbReference>
<protein>
    <recommendedName>
        <fullName evidence="15">ABC transporter</fullName>
    </recommendedName>
</protein>
<feature type="region of interest" description="Disordered" evidence="9">
    <location>
        <begin position="187"/>
        <end position="243"/>
    </location>
</feature>
<name>A0A1D9QHW4_SCLS1</name>
<dbReference type="Gene3D" id="1.20.1560.10">
    <property type="entry name" value="ABC transporter type 1, transmembrane domain"/>
    <property type="match status" value="1"/>
</dbReference>
<evidence type="ECO:0000256" key="1">
    <source>
        <dbReference type="ARBA" id="ARBA00004141"/>
    </source>
</evidence>
<evidence type="ECO:0000256" key="4">
    <source>
        <dbReference type="ARBA" id="ARBA00022741"/>
    </source>
</evidence>
<evidence type="ECO:0000256" key="10">
    <source>
        <dbReference type="SAM" id="Phobius"/>
    </source>
</evidence>
<feature type="transmembrane region" description="Helical" evidence="10">
    <location>
        <begin position="58"/>
        <end position="82"/>
    </location>
</feature>
<feature type="compositionally biased region" description="Low complexity" evidence="9">
    <location>
        <begin position="194"/>
        <end position="223"/>
    </location>
</feature>
<comment type="subcellular location">
    <subcellularLocation>
        <location evidence="1">Membrane</location>
        <topology evidence="1">Multi-pass membrane protein</topology>
    </subcellularLocation>
</comment>
<dbReference type="FunFam" id="3.40.50.300:FF:000186">
    <property type="entry name" value="ATP-binding cassette sub-family B member 7, mitochondrial"/>
    <property type="match status" value="1"/>
</dbReference>
<dbReference type="InterPro" id="IPR003593">
    <property type="entry name" value="AAA+_ATPase"/>
</dbReference>
<feature type="transmembrane region" description="Helical" evidence="10">
    <location>
        <begin position="153"/>
        <end position="176"/>
    </location>
</feature>
<evidence type="ECO:0000259" key="11">
    <source>
        <dbReference type="PROSITE" id="PS50893"/>
    </source>
</evidence>
<dbReference type="InterPro" id="IPR027417">
    <property type="entry name" value="P-loop_NTPase"/>
</dbReference>
<organism evidence="13 14">
    <name type="scientific">Sclerotinia sclerotiorum (strain ATCC 18683 / 1980 / Ss-1)</name>
    <name type="common">White mold</name>
    <name type="synonym">Whetzelinia sclerotiorum</name>
    <dbReference type="NCBI Taxonomy" id="665079"/>
    <lineage>
        <taxon>Eukaryota</taxon>
        <taxon>Fungi</taxon>
        <taxon>Dikarya</taxon>
        <taxon>Ascomycota</taxon>
        <taxon>Pezizomycotina</taxon>
        <taxon>Leotiomycetes</taxon>
        <taxon>Helotiales</taxon>
        <taxon>Sclerotiniaceae</taxon>
        <taxon>Sclerotinia</taxon>
    </lineage>
</organism>
<feature type="compositionally biased region" description="Basic and acidic residues" evidence="9">
    <location>
        <begin position="1246"/>
        <end position="1273"/>
    </location>
</feature>
<feature type="compositionally biased region" description="Basic and acidic residues" evidence="9">
    <location>
        <begin position="914"/>
        <end position="925"/>
    </location>
</feature>
<keyword evidence="2" id="KW-0813">Transport</keyword>
<feature type="domain" description="ABC transmembrane type-1" evidence="12">
    <location>
        <begin position="290"/>
        <end position="576"/>
    </location>
</feature>
<dbReference type="EMBL" id="CP017826">
    <property type="protein sequence ID" value="APA14540.1"/>
    <property type="molecule type" value="Genomic_DNA"/>
</dbReference>
<feature type="compositionally biased region" description="Basic residues" evidence="9">
    <location>
        <begin position="855"/>
        <end position="864"/>
    </location>
</feature>
<evidence type="ECO:0000256" key="3">
    <source>
        <dbReference type="ARBA" id="ARBA00022692"/>
    </source>
</evidence>
<evidence type="ECO:0000256" key="7">
    <source>
        <dbReference type="ARBA" id="ARBA00023136"/>
    </source>
</evidence>
<feature type="region of interest" description="Disordered" evidence="9">
    <location>
        <begin position="1629"/>
        <end position="1682"/>
    </location>
</feature>
<feature type="transmembrane region" description="Helical" evidence="10">
    <location>
        <begin position="94"/>
        <end position="112"/>
    </location>
</feature>
<dbReference type="Gene3D" id="3.40.50.300">
    <property type="entry name" value="P-loop containing nucleotide triphosphate hydrolases"/>
    <property type="match status" value="1"/>
</dbReference>
<feature type="region of interest" description="Disordered" evidence="9">
    <location>
        <begin position="969"/>
        <end position="1022"/>
    </location>
</feature>
<feature type="compositionally biased region" description="Polar residues" evidence="9">
    <location>
        <begin position="1155"/>
        <end position="1169"/>
    </location>
</feature>
<dbReference type="OrthoDB" id="6500128at2759"/>
<feature type="region of interest" description="Disordered" evidence="9">
    <location>
        <begin position="1235"/>
        <end position="1273"/>
    </location>
</feature>
<keyword evidence="3 10" id="KW-0812">Transmembrane</keyword>
<feature type="compositionally biased region" description="Polar residues" evidence="9">
    <location>
        <begin position="1177"/>
        <end position="1187"/>
    </location>
</feature>
<evidence type="ECO:0000256" key="2">
    <source>
        <dbReference type="ARBA" id="ARBA00022448"/>
    </source>
</evidence>
<dbReference type="InterPro" id="IPR017871">
    <property type="entry name" value="ABC_transporter-like_CS"/>
</dbReference>
<evidence type="ECO:0000259" key="12">
    <source>
        <dbReference type="PROSITE" id="PS50929"/>
    </source>
</evidence>
<feature type="transmembrane region" description="Helical" evidence="10">
    <location>
        <begin position="408"/>
        <end position="426"/>
    </location>
</feature>
<dbReference type="InterPro" id="IPR003439">
    <property type="entry name" value="ABC_transporter-like_ATP-bd"/>
</dbReference>
<feature type="compositionally biased region" description="Basic residues" evidence="9">
    <location>
        <begin position="1200"/>
        <end position="1212"/>
    </location>
</feature>
<feature type="compositionally biased region" description="Basic and acidic residues" evidence="9">
    <location>
        <begin position="890"/>
        <end position="901"/>
    </location>
</feature>
<dbReference type="Proteomes" id="UP000177798">
    <property type="component" value="Chromosome 13"/>
</dbReference>
<feature type="transmembrane region" description="Helical" evidence="10">
    <location>
        <begin position="432"/>
        <end position="452"/>
    </location>
</feature>
<dbReference type="CDD" id="cd18583">
    <property type="entry name" value="ABC_6TM_HMT1"/>
    <property type="match status" value="1"/>
</dbReference>
<feature type="domain" description="ABC transporter" evidence="11">
    <location>
        <begin position="610"/>
        <end position="844"/>
    </location>
</feature>
<feature type="region of interest" description="Disordered" evidence="9">
    <location>
        <begin position="852"/>
        <end position="940"/>
    </location>
</feature>
<dbReference type="SUPFAM" id="SSF52540">
    <property type="entry name" value="P-loop containing nucleoside triphosphate hydrolases"/>
    <property type="match status" value="1"/>
</dbReference>
<dbReference type="SUPFAM" id="SSF90123">
    <property type="entry name" value="ABC transporter transmembrane region"/>
    <property type="match status" value="1"/>
</dbReference>
<evidence type="ECO:0000313" key="13">
    <source>
        <dbReference type="EMBL" id="APA14540.1"/>
    </source>
</evidence>
<feature type="transmembrane region" description="Helical" evidence="10">
    <location>
        <begin position="119"/>
        <end position="141"/>
    </location>
</feature>
<reference evidence="14" key="1">
    <citation type="journal article" date="2017" name="Genome Biol. Evol.">
        <title>The complete genome sequence of the phytopathogenic fungus Sclerotinia sclerotiorum reveals insights into the genome architecture of broad host range pathogens.</title>
        <authorList>
            <person name="Derbyshire M."/>
            <person name="Denton-Giles M."/>
            <person name="Hegedus D."/>
            <person name="Seifbarghy S."/>
            <person name="Rollins J."/>
            <person name="van Kan J."/>
            <person name="Seidl M.F."/>
            <person name="Faino L."/>
            <person name="Mbengue M."/>
            <person name="Navaud O."/>
            <person name="Raffaele S."/>
            <person name="Hammond-Kosack K."/>
            <person name="Heard S."/>
            <person name="Oliver R."/>
        </authorList>
    </citation>
    <scope>NUCLEOTIDE SEQUENCE [LARGE SCALE GENOMIC DNA]</scope>
    <source>
        <strain evidence="14">ATCC 18683 / 1980 / Ss-1</strain>
    </source>
</reference>
<feature type="compositionally biased region" description="Low complexity" evidence="9">
    <location>
        <begin position="991"/>
        <end position="1016"/>
    </location>
</feature>